<dbReference type="Gene3D" id="1.10.357.50">
    <property type="match status" value="1"/>
</dbReference>
<dbReference type="PANTHER" id="PTHR21292:SF1">
    <property type="entry name" value="EXOCYST COMPLEX COMPONENT 3"/>
    <property type="match status" value="1"/>
</dbReference>
<gene>
    <name evidence="1" type="ORF">HYC85_018060</name>
</gene>
<reference evidence="1 2" key="2">
    <citation type="submission" date="2020-07" db="EMBL/GenBank/DDBJ databases">
        <title>Genome assembly of wild tea tree DASZ reveals pedigree and selection history of tea varieties.</title>
        <authorList>
            <person name="Zhang W."/>
        </authorList>
    </citation>
    <scope>NUCLEOTIDE SEQUENCE [LARGE SCALE GENOMIC DNA]</scope>
    <source>
        <strain evidence="2">cv. G240</strain>
        <tissue evidence="1">Leaf</tissue>
    </source>
</reference>
<protein>
    <submittedName>
        <fullName evidence="1">Uncharacterized protein</fullName>
    </submittedName>
</protein>
<evidence type="ECO:0000313" key="2">
    <source>
        <dbReference type="Proteomes" id="UP000593564"/>
    </source>
</evidence>
<evidence type="ECO:0000313" key="1">
    <source>
        <dbReference type="EMBL" id="KAF5943983.1"/>
    </source>
</evidence>
<dbReference type="EMBL" id="JACBKZ010000008">
    <property type="protein sequence ID" value="KAF5943983.1"/>
    <property type="molecule type" value="Genomic_DNA"/>
</dbReference>
<dbReference type="Proteomes" id="UP000593564">
    <property type="component" value="Unassembled WGS sequence"/>
</dbReference>
<dbReference type="GO" id="GO:0000145">
    <property type="term" value="C:exocyst"/>
    <property type="evidence" value="ECO:0007669"/>
    <property type="project" value="InterPro"/>
</dbReference>
<reference evidence="2" key="1">
    <citation type="journal article" date="2020" name="Nat. Commun.">
        <title>Genome assembly of wild tea tree DASZ reveals pedigree and selection history of tea varieties.</title>
        <authorList>
            <person name="Zhang W."/>
            <person name="Zhang Y."/>
            <person name="Qiu H."/>
            <person name="Guo Y."/>
            <person name="Wan H."/>
            <person name="Zhang X."/>
            <person name="Scossa F."/>
            <person name="Alseekh S."/>
            <person name="Zhang Q."/>
            <person name="Wang P."/>
            <person name="Xu L."/>
            <person name="Schmidt M.H."/>
            <person name="Jia X."/>
            <person name="Li D."/>
            <person name="Zhu A."/>
            <person name="Guo F."/>
            <person name="Chen W."/>
            <person name="Ni D."/>
            <person name="Usadel B."/>
            <person name="Fernie A.R."/>
            <person name="Wen W."/>
        </authorList>
    </citation>
    <scope>NUCLEOTIDE SEQUENCE [LARGE SCALE GENOMIC DNA]</scope>
    <source>
        <strain evidence="2">cv. G240</strain>
    </source>
</reference>
<name>A0A7J7GT80_CAMSI</name>
<organism evidence="1 2">
    <name type="scientific">Camellia sinensis</name>
    <name type="common">Tea plant</name>
    <name type="synonym">Thea sinensis</name>
    <dbReference type="NCBI Taxonomy" id="4442"/>
    <lineage>
        <taxon>Eukaryota</taxon>
        <taxon>Viridiplantae</taxon>
        <taxon>Streptophyta</taxon>
        <taxon>Embryophyta</taxon>
        <taxon>Tracheophyta</taxon>
        <taxon>Spermatophyta</taxon>
        <taxon>Magnoliopsida</taxon>
        <taxon>eudicotyledons</taxon>
        <taxon>Gunneridae</taxon>
        <taxon>Pentapetalae</taxon>
        <taxon>asterids</taxon>
        <taxon>Ericales</taxon>
        <taxon>Theaceae</taxon>
        <taxon>Camellia</taxon>
    </lineage>
</organism>
<dbReference type="AlphaFoldDB" id="A0A7J7GT80"/>
<proteinExistence type="predicted"/>
<keyword evidence="2" id="KW-1185">Reference proteome</keyword>
<dbReference type="GO" id="GO:0051601">
    <property type="term" value="P:exocyst localization"/>
    <property type="evidence" value="ECO:0007669"/>
    <property type="project" value="TreeGrafter"/>
</dbReference>
<dbReference type="PANTHER" id="PTHR21292">
    <property type="entry name" value="EXOCYST COMPLEX COMPONENT SEC6-RELATED"/>
    <property type="match status" value="1"/>
</dbReference>
<dbReference type="InterPro" id="IPR010326">
    <property type="entry name" value="EXOC3/Sec6"/>
</dbReference>
<dbReference type="GO" id="GO:0000149">
    <property type="term" value="F:SNARE binding"/>
    <property type="evidence" value="ECO:0007669"/>
    <property type="project" value="TreeGrafter"/>
</dbReference>
<dbReference type="GO" id="GO:0006887">
    <property type="term" value="P:exocytosis"/>
    <property type="evidence" value="ECO:0007669"/>
    <property type="project" value="InterPro"/>
</dbReference>
<accession>A0A7J7GT80</accession>
<comment type="caution">
    <text evidence="1">The sequence shown here is derived from an EMBL/GenBank/DDBJ whole genome shotgun (WGS) entry which is preliminary data.</text>
</comment>
<sequence length="201" mass="23007">MKDWLERDVEREPKSTLYEGHYRERHRVPIRHDVVLRPCQPKVNIDWDGELCPKSAPGGRTRTGVLSFCDRCNFILLITLIYCNYVTGWVVKYQENLIGLGVDKSLAQVCSESCAMDPLMNTYVERMLATTRKWNILEADKVQPPKKAEDGKLYTPSVVDLFRILGKQVQIVSENCTDVMLYGIALATIQESLVFQVLPKI</sequence>
<dbReference type="Pfam" id="PF06046">
    <property type="entry name" value="Sec6"/>
    <property type="match status" value="1"/>
</dbReference>